<keyword evidence="2" id="KW-1185">Reference proteome</keyword>
<name>A0AAD9N4E0_9ANNE</name>
<evidence type="ECO:0000313" key="1">
    <source>
        <dbReference type="EMBL" id="KAK2155003.1"/>
    </source>
</evidence>
<dbReference type="AlphaFoldDB" id="A0AAD9N4E0"/>
<proteinExistence type="predicted"/>
<organism evidence="1 2">
    <name type="scientific">Paralvinella palmiformis</name>
    <dbReference type="NCBI Taxonomy" id="53620"/>
    <lineage>
        <taxon>Eukaryota</taxon>
        <taxon>Metazoa</taxon>
        <taxon>Spiralia</taxon>
        <taxon>Lophotrochozoa</taxon>
        <taxon>Annelida</taxon>
        <taxon>Polychaeta</taxon>
        <taxon>Sedentaria</taxon>
        <taxon>Canalipalpata</taxon>
        <taxon>Terebellida</taxon>
        <taxon>Terebelliformia</taxon>
        <taxon>Alvinellidae</taxon>
        <taxon>Paralvinella</taxon>
    </lineage>
</organism>
<sequence length="202" mass="22451">MNGRSLKRDNRFTVGNDVLVTIPQAMYGGKGGWRLPGVGRGGAGKGWIQPINRPRTVIGKAIVCKHSTPLRVVQNYCPFGASIGTHICDVTVIHGYRADISSDDEFGLRSGITPTEFRRRKREAKWRCPVLGNVILKKQWLTFGDTEIYLTCHEDDVVNSTAMSQLKEFIIRVGMGMTCEDLSGDVLSAWDDHVAVRRFLGD</sequence>
<dbReference type="Proteomes" id="UP001208570">
    <property type="component" value="Unassembled WGS sequence"/>
</dbReference>
<dbReference type="EMBL" id="JAODUP010000251">
    <property type="protein sequence ID" value="KAK2155003.1"/>
    <property type="molecule type" value="Genomic_DNA"/>
</dbReference>
<gene>
    <name evidence="1" type="ORF">LSH36_251g02005</name>
</gene>
<reference evidence="1" key="1">
    <citation type="journal article" date="2023" name="Mol. Biol. Evol.">
        <title>Third-Generation Sequencing Reveals the Adaptive Role of the Epigenome in Three Deep-Sea Polychaetes.</title>
        <authorList>
            <person name="Perez M."/>
            <person name="Aroh O."/>
            <person name="Sun Y."/>
            <person name="Lan Y."/>
            <person name="Juniper S.K."/>
            <person name="Young C.R."/>
            <person name="Angers B."/>
            <person name="Qian P.Y."/>
        </authorList>
    </citation>
    <scope>NUCLEOTIDE SEQUENCE</scope>
    <source>
        <strain evidence="1">P08H-3</strain>
    </source>
</reference>
<accession>A0AAD9N4E0</accession>
<evidence type="ECO:0000313" key="2">
    <source>
        <dbReference type="Proteomes" id="UP001208570"/>
    </source>
</evidence>
<protein>
    <submittedName>
        <fullName evidence="1">Uncharacterized protein</fullName>
    </submittedName>
</protein>
<comment type="caution">
    <text evidence="1">The sequence shown here is derived from an EMBL/GenBank/DDBJ whole genome shotgun (WGS) entry which is preliminary data.</text>
</comment>